<dbReference type="STRING" id="1802200.A2812_03060"/>
<dbReference type="EMBL" id="MHOM01000030">
    <property type="protein sequence ID" value="OGZ63627.1"/>
    <property type="molecule type" value="Genomic_DNA"/>
</dbReference>
<proteinExistence type="predicted"/>
<name>A0A1G2HMA0_9BACT</name>
<sequence length="89" mass="9923">MPEQKKCQEPNCSGILDVNGFMILQKGGCALASLAYPCNVCGRLHKWDGPELVFNRHSQRLFRRVENGKVFIDCKDSNNNLIISVMPGA</sequence>
<comment type="caution">
    <text evidence="1">The sequence shown here is derived from an EMBL/GenBank/DDBJ whole genome shotgun (WGS) entry which is preliminary data.</text>
</comment>
<protein>
    <submittedName>
        <fullName evidence="1">Uncharacterized protein</fullName>
    </submittedName>
</protein>
<organism evidence="1 2">
    <name type="scientific">Candidatus Staskawiczbacteria bacterium RIFCSPHIGHO2_01_FULL_36_16</name>
    <dbReference type="NCBI Taxonomy" id="1802200"/>
    <lineage>
        <taxon>Bacteria</taxon>
        <taxon>Candidatus Staskawicziibacteriota</taxon>
    </lineage>
</organism>
<dbReference type="AlphaFoldDB" id="A0A1G2HMA0"/>
<gene>
    <name evidence="1" type="ORF">A2812_03060</name>
</gene>
<reference evidence="1 2" key="1">
    <citation type="journal article" date="2016" name="Nat. Commun.">
        <title>Thousands of microbial genomes shed light on interconnected biogeochemical processes in an aquifer system.</title>
        <authorList>
            <person name="Anantharaman K."/>
            <person name="Brown C.T."/>
            <person name="Hug L.A."/>
            <person name="Sharon I."/>
            <person name="Castelle C.J."/>
            <person name="Probst A.J."/>
            <person name="Thomas B.C."/>
            <person name="Singh A."/>
            <person name="Wilkins M.J."/>
            <person name="Karaoz U."/>
            <person name="Brodie E.L."/>
            <person name="Williams K.H."/>
            <person name="Hubbard S.S."/>
            <person name="Banfield J.F."/>
        </authorList>
    </citation>
    <scope>NUCLEOTIDE SEQUENCE [LARGE SCALE GENOMIC DNA]</scope>
</reference>
<dbReference type="Proteomes" id="UP000177190">
    <property type="component" value="Unassembled WGS sequence"/>
</dbReference>
<accession>A0A1G2HMA0</accession>
<evidence type="ECO:0000313" key="2">
    <source>
        <dbReference type="Proteomes" id="UP000177190"/>
    </source>
</evidence>
<evidence type="ECO:0000313" key="1">
    <source>
        <dbReference type="EMBL" id="OGZ63627.1"/>
    </source>
</evidence>